<feature type="coiled-coil region" evidence="1">
    <location>
        <begin position="164"/>
        <end position="191"/>
    </location>
</feature>
<evidence type="ECO:0000313" key="6">
    <source>
        <dbReference type="Proteomes" id="UP000550707"/>
    </source>
</evidence>
<feature type="region of interest" description="Disordered" evidence="2">
    <location>
        <begin position="347"/>
        <end position="389"/>
    </location>
</feature>
<feature type="coiled-coil region" evidence="1">
    <location>
        <begin position="215"/>
        <end position="295"/>
    </location>
</feature>
<feature type="compositionally biased region" description="Basic and acidic residues" evidence="2">
    <location>
        <begin position="372"/>
        <end position="389"/>
    </location>
</feature>
<dbReference type="EMBL" id="JACASF010000001">
    <property type="protein sequence ID" value="KAF6499219.1"/>
    <property type="molecule type" value="Genomic_DNA"/>
</dbReference>
<dbReference type="Pfam" id="PF15821">
    <property type="entry name" value="DUF4709"/>
    <property type="match status" value="1"/>
</dbReference>
<evidence type="ECO:0000259" key="4">
    <source>
        <dbReference type="Pfam" id="PF15852"/>
    </source>
</evidence>
<dbReference type="InParanoid" id="A0A7J8JSC4"/>
<evidence type="ECO:0000259" key="3">
    <source>
        <dbReference type="Pfam" id="PF15821"/>
    </source>
</evidence>
<dbReference type="PANTHER" id="PTHR22382">
    <property type="entry name" value="RIKEN CDNA 4921504E06 GENE"/>
    <property type="match status" value="1"/>
</dbReference>
<feature type="compositionally biased region" description="Basic residues" evidence="2">
    <location>
        <begin position="347"/>
        <end position="358"/>
    </location>
</feature>
<evidence type="ECO:0008006" key="7">
    <source>
        <dbReference type="Google" id="ProtNLM"/>
    </source>
</evidence>
<dbReference type="PANTHER" id="PTHR22382:SF7">
    <property type="entry name" value="RIKEN CDNA 4921504E06 GENE"/>
    <property type="match status" value="1"/>
</dbReference>
<feature type="domain" description="DUF4709" evidence="3">
    <location>
        <begin position="32"/>
        <end position="141"/>
    </location>
</feature>
<feature type="region of interest" description="Disordered" evidence="2">
    <location>
        <begin position="518"/>
        <end position="538"/>
    </location>
</feature>
<evidence type="ECO:0000256" key="2">
    <source>
        <dbReference type="SAM" id="MobiDB-lite"/>
    </source>
</evidence>
<dbReference type="AlphaFoldDB" id="A0A7J8JSC4"/>
<dbReference type="InterPro" id="IPR031651">
    <property type="entry name" value="DUF4709"/>
</dbReference>
<gene>
    <name evidence="5" type="ORF">HJG59_001650</name>
</gene>
<name>A0A7J8JSC4_MOLMO</name>
<feature type="domain" description="DUF4724" evidence="4">
    <location>
        <begin position="443"/>
        <end position="532"/>
    </location>
</feature>
<organism evidence="5 6">
    <name type="scientific">Molossus molossus</name>
    <name type="common">Pallas' mastiff bat</name>
    <name type="synonym">Vespertilio molossus</name>
    <dbReference type="NCBI Taxonomy" id="27622"/>
    <lineage>
        <taxon>Eukaryota</taxon>
        <taxon>Metazoa</taxon>
        <taxon>Chordata</taxon>
        <taxon>Craniata</taxon>
        <taxon>Vertebrata</taxon>
        <taxon>Euteleostomi</taxon>
        <taxon>Mammalia</taxon>
        <taxon>Eutheria</taxon>
        <taxon>Laurasiatheria</taxon>
        <taxon>Chiroptera</taxon>
        <taxon>Yangochiroptera</taxon>
        <taxon>Molossidae</taxon>
        <taxon>Molossus</taxon>
    </lineage>
</organism>
<protein>
    <recommendedName>
        <fullName evidence="7">DUF4709 domain-containing protein</fullName>
    </recommendedName>
</protein>
<keyword evidence="6" id="KW-1185">Reference proteome</keyword>
<sequence>MEGLEDTPESEECLGNLESLESAIEQFQISPRLTISDDLKVGFFSTDHATQTDSSEILPLKELSLSTQKLVQTIKSLQVDFGFVKELLQLKFEDRLKEESYSLFTALHDRILAVERHYQQNEVNIRKCCNQQLADAIAVIRGMYKQFFEMEEEPTSVYDTTIKINILLKRLKDREETIKELREEIEQYEEYGFQKFDSLATIENGLAKTTPEKETLEYKLENERLLQVVSELEEEIQLNLKENTALEDEITNLKEVVEKNHKTMQKLIEGRNKLKVELEAAKSLVQEMVNKHKEEMETRRKVDNLNFGKVLPENTDVMEIEGTLSPWSSQPRLTSRTGPTSIKPVHVKTKRVKTLKKSAKQEQPVVRSVTPVERHEEETMKTSKDEAEEKHILEKQIERLKGNLDREIKKTERFRKESDRINKSWERKFLVLRNSFHVLKNEMFTRHTLYRQCAIPADSSFNYIKLKPLFVQSKLNLASPTPSGSDTFTPLTENNYMDTVSDQKPFLTSSKVRLSLKEESLEKPSIPHNTPVTDTDAE</sequence>
<reference evidence="5 6" key="1">
    <citation type="journal article" date="2020" name="Nature">
        <title>Six reference-quality genomes reveal evolution of bat adaptations.</title>
        <authorList>
            <person name="Jebb D."/>
            <person name="Huang Z."/>
            <person name="Pippel M."/>
            <person name="Hughes G.M."/>
            <person name="Lavrichenko K."/>
            <person name="Devanna P."/>
            <person name="Winkler S."/>
            <person name="Jermiin L.S."/>
            <person name="Skirmuntt E.C."/>
            <person name="Katzourakis A."/>
            <person name="Burkitt-Gray L."/>
            <person name="Ray D.A."/>
            <person name="Sullivan K.A.M."/>
            <person name="Roscito J.G."/>
            <person name="Kirilenko B.M."/>
            <person name="Davalos L.M."/>
            <person name="Corthals A.P."/>
            <person name="Power M.L."/>
            <person name="Jones G."/>
            <person name="Ransome R.D."/>
            <person name="Dechmann D.K.N."/>
            <person name="Locatelli A.G."/>
            <person name="Puechmaille S.J."/>
            <person name="Fedrigo O."/>
            <person name="Jarvis E.D."/>
            <person name="Hiller M."/>
            <person name="Vernes S.C."/>
            <person name="Myers E.W."/>
            <person name="Teeling E.C."/>
        </authorList>
    </citation>
    <scope>NUCLEOTIDE SEQUENCE [LARGE SCALE GENOMIC DNA]</scope>
    <source>
        <strain evidence="5">MMolMol1</strain>
        <tissue evidence="5">Muscle</tissue>
    </source>
</reference>
<evidence type="ECO:0000256" key="1">
    <source>
        <dbReference type="SAM" id="Coils"/>
    </source>
</evidence>
<comment type="caution">
    <text evidence="5">The sequence shown here is derived from an EMBL/GenBank/DDBJ whole genome shotgun (WGS) entry which is preliminary data.</text>
</comment>
<keyword evidence="1" id="KW-0175">Coiled coil</keyword>
<proteinExistence type="predicted"/>
<dbReference type="InterPro" id="IPR040119">
    <property type="entry name" value="C10orf67-like"/>
</dbReference>
<dbReference type="Proteomes" id="UP000550707">
    <property type="component" value="Unassembled WGS sequence"/>
</dbReference>
<accession>A0A7J8JSC4</accession>
<feature type="compositionally biased region" description="Polar residues" evidence="2">
    <location>
        <begin position="527"/>
        <end position="538"/>
    </location>
</feature>
<evidence type="ECO:0000313" key="5">
    <source>
        <dbReference type="EMBL" id="KAF6499219.1"/>
    </source>
</evidence>
<dbReference type="Pfam" id="PF15852">
    <property type="entry name" value="DUF4724"/>
    <property type="match status" value="1"/>
</dbReference>
<dbReference type="InterPro" id="IPR031711">
    <property type="entry name" value="DUF4724"/>
</dbReference>